<name>A0A6M0RPG0_9CYAN</name>
<comment type="caution">
    <text evidence="1">The sequence shown here is derived from an EMBL/GenBank/DDBJ whole genome shotgun (WGS) entry which is preliminary data.</text>
</comment>
<dbReference type="Proteomes" id="UP000481033">
    <property type="component" value="Unassembled WGS sequence"/>
</dbReference>
<keyword evidence="2" id="KW-1185">Reference proteome</keyword>
<organism evidence="1 2">
    <name type="scientific">Adonisia turfae CCMR0081</name>
    <dbReference type="NCBI Taxonomy" id="2292702"/>
    <lineage>
        <taxon>Bacteria</taxon>
        <taxon>Bacillati</taxon>
        <taxon>Cyanobacteriota</taxon>
        <taxon>Adonisia</taxon>
        <taxon>Adonisia turfae</taxon>
    </lineage>
</organism>
<dbReference type="EMBL" id="QXHD01000004">
    <property type="protein sequence ID" value="NEZ58056.1"/>
    <property type="molecule type" value="Genomic_DNA"/>
</dbReference>
<proteinExistence type="predicted"/>
<gene>
    <name evidence="1" type="ORF">DXZ20_20885</name>
</gene>
<evidence type="ECO:0000313" key="1">
    <source>
        <dbReference type="EMBL" id="NEZ58056.1"/>
    </source>
</evidence>
<sequence length="103" mass="11620">MSNVCKICAIAIQLVFTLRNPRNQGANITAVVIFAKLNSFVKECMDKIASVQRGHYPLDLEGWNLFSFVELCKEGLEVKNYRERRLLPSAALPTTVLQALNYC</sequence>
<accession>A0A6M0RPG0</accession>
<dbReference type="AlphaFoldDB" id="A0A6M0RPG0"/>
<protein>
    <submittedName>
        <fullName evidence="1">Uncharacterized protein</fullName>
    </submittedName>
</protein>
<evidence type="ECO:0000313" key="2">
    <source>
        <dbReference type="Proteomes" id="UP000481033"/>
    </source>
</evidence>
<reference evidence="1 2" key="1">
    <citation type="journal article" date="2020" name="Microb. Ecol.">
        <title>Ecogenomics of the Marine Benthic Filamentous Cyanobacterium Adonisia.</title>
        <authorList>
            <person name="Walter J.M."/>
            <person name="Coutinho F.H."/>
            <person name="Leomil L."/>
            <person name="Hargreaves P.I."/>
            <person name="Campeao M.E."/>
            <person name="Vieira V.V."/>
            <person name="Silva B.S."/>
            <person name="Fistarol G.O."/>
            <person name="Salomon P.S."/>
            <person name="Sawabe T."/>
            <person name="Mino S."/>
            <person name="Hosokawa M."/>
            <person name="Miyashita H."/>
            <person name="Maruyama F."/>
            <person name="van Verk M.C."/>
            <person name="Dutilh B.E."/>
            <person name="Thompson C.C."/>
            <person name="Thompson F.L."/>
        </authorList>
    </citation>
    <scope>NUCLEOTIDE SEQUENCE [LARGE SCALE GENOMIC DNA]</scope>
    <source>
        <strain evidence="1 2">CCMR0081</strain>
    </source>
</reference>